<evidence type="ECO:0000256" key="1">
    <source>
        <dbReference type="SAM" id="Phobius"/>
    </source>
</evidence>
<keyword evidence="1" id="KW-1133">Transmembrane helix</keyword>
<reference evidence="3" key="1">
    <citation type="journal article" date="2014" name="Front. Microbiol.">
        <title>High frequency of phylogenetically diverse reductive dehalogenase-homologous genes in deep subseafloor sedimentary metagenomes.</title>
        <authorList>
            <person name="Kawai M."/>
            <person name="Futagami T."/>
            <person name="Toyoda A."/>
            <person name="Takaki Y."/>
            <person name="Nishi S."/>
            <person name="Hori S."/>
            <person name="Arai W."/>
            <person name="Tsubouchi T."/>
            <person name="Morono Y."/>
            <person name="Uchiyama I."/>
            <person name="Ito T."/>
            <person name="Fujiyama A."/>
            <person name="Inagaki F."/>
            <person name="Takami H."/>
        </authorList>
    </citation>
    <scope>NUCLEOTIDE SEQUENCE</scope>
    <source>
        <strain evidence="3">Expedition CK06-06</strain>
    </source>
</reference>
<dbReference type="AlphaFoldDB" id="X0SPX3"/>
<proteinExistence type="predicted"/>
<sequence>MSILQSGRLFGLACLLVIMAAVAWYIKSTEKGNVPKIRRVAGIDAIDEAIGRAVEMGKVIFCSHGIANLRAATSGPQTLAGLSVLSYVSKKAIASNARVIVPVRQPEVWPIAADIVETEYKLAGRPDEFDSDDIRFLSSNQFGYSSNYMGLMMREKPGANIMIGAYWAESLQLAETGNRVGAFQIAGTANTSQIPFFLVTSDYCLIGEEIYSAGAYLTQDAPLMASLAGQDVGRIIAVVLSVLGTLACTVGIETLLDIFGM</sequence>
<keyword evidence="1" id="KW-0812">Transmembrane</keyword>
<protein>
    <recommendedName>
        <fullName evidence="2">DUF6754 domain-containing protein</fullName>
    </recommendedName>
</protein>
<accession>X0SPX3</accession>
<evidence type="ECO:0000259" key="2">
    <source>
        <dbReference type="Pfam" id="PF20539"/>
    </source>
</evidence>
<dbReference type="Pfam" id="PF20539">
    <property type="entry name" value="DUF6754"/>
    <property type="match status" value="1"/>
</dbReference>
<feature type="transmembrane region" description="Helical" evidence="1">
    <location>
        <begin position="6"/>
        <end position="26"/>
    </location>
</feature>
<feature type="domain" description="DUF6754" evidence="2">
    <location>
        <begin position="4"/>
        <end position="257"/>
    </location>
</feature>
<dbReference type="EMBL" id="BARS01000476">
    <property type="protein sequence ID" value="GAF77922.1"/>
    <property type="molecule type" value="Genomic_DNA"/>
</dbReference>
<dbReference type="InterPro" id="IPR046642">
    <property type="entry name" value="DUF6754"/>
</dbReference>
<keyword evidence="1" id="KW-0472">Membrane</keyword>
<gene>
    <name evidence="3" type="ORF">S01H1_01152</name>
</gene>
<organism evidence="3">
    <name type="scientific">marine sediment metagenome</name>
    <dbReference type="NCBI Taxonomy" id="412755"/>
    <lineage>
        <taxon>unclassified sequences</taxon>
        <taxon>metagenomes</taxon>
        <taxon>ecological metagenomes</taxon>
    </lineage>
</organism>
<comment type="caution">
    <text evidence="3">The sequence shown here is derived from an EMBL/GenBank/DDBJ whole genome shotgun (WGS) entry which is preliminary data.</text>
</comment>
<feature type="transmembrane region" description="Helical" evidence="1">
    <location>
        <begin position="232"/>
        <end position="252"/>
    </location>
</feature>
<evidence type="ECO:0000313" key="3">
    <source>
        <dbReference type="EMBL" id="GAF77922.1"/>
    </source>
</evidence>
<name>X0SPX3_9ZZZZ</name>